<dbReference type="AlphaFoldDB" id="A0A7H4MQ56"/>
<dbReference type="EMBL" id="UGKR01000003">
    <property type="protein sequence ID" value="STS92456.1"/>
    <property type="molecule type" value="Genomic_DNA"/>
</dbReference>
<gene>
    <name evidence="1" type="primary">hydN_2</name>
    <name evidence="1" type="ORF">NCTC9177_06396</name>
</gene>
<dbReference type="Gene3D" id="3.30.70.20">
    <property type="match status" value="2"/>
</dbReference>
<comment type="caution">
    <text evidence="1">The sequence shown here is derived from an EMBL/GenBank/DDBJ whole genome shotgun (WGS) entry which is preliminary data.</text>
</comment>
<sequence>MVACPFGVMQVVVTPQAAGLVKASALKCDLCQGREAGPACVENCPAQALTLRRR</sequence>
<accession>A0A7H4MQ56</accession>
<reference evidence="1 2" key="1">
    <citation type="submission" date="2018-06" db="EMBL/GenBank/DDBJ databases">
        <authorList>
            <consortium name="Pathogen Informatics"/>
            <person name="Doyle S."/>
        </authorList>
    </citation>
    <scope>NUCLEOTIDE SEQUENCE [LARGE SCALE GENOMIC DNA]</scope>
    <source>
        <strain evidence="1 2">NCTC9177</strain>
    </source>
</reference>
<evidence type="ECO:0000313" key="1">
    <source>
        <dbReference type="EMBL" id="STS92456.1"/>
    </source>
</evidence>
<dbReference type="Proteomes" id="UP000254545">
    <property type="component" value="Unassembled WGS sequence"/>
</dbReference>
<name>A0A7H4MQ56_KLEVA</name>
<evidence type="ECO:0000313" key="2">
    <source>
        <dbReference type="Proteomes" id="UP000254545"/>
    </source>
</evidence>
<organism evidence="1 2">
    <name type="scientific">Klebsiella variicola</name>
    <dbReference type="NCBI Taxonomy" id="244366"/>
    <lineage>
        <taxon>Bacteria</taxon>
        <taxon>Pseudomonadati</taxon>
        <taxon>Pseudomonadota</taxon>
        <taxon>Gammaproteobacteria</taxon>
        <taxon>Enterobacterales</taxon>
        <taxon>Enterobacteriaceae</taxon>
        <taxon>Klebsiella/Raoultella group</taxon>
        <taxon>Klebsiella</taxon>
        <taxon>Klebsiella pneumoniae complex</taxon>
    </lineage>
</organism>
<dbReference type="SUPFAM" id="SSF54862">
    <property type="entry name" value="4Fe-4S ferredoxins"/>
    <property type="match status" value="1"/>
</dbReference>
<protein>
    <submittedName>
        <fullName evidence="1">Pyridine nucleotide-disulfide oxidoreductase family protein</fullName>
    </submittedName>
</protein>
<proteinExistence type="predicted"/>